<dbReference type="EMBL" id="NWTN01000026">
    <property type="protein sequence ID" value="PRQ65110.1"/>
    <property type="molecule type" value="Genomic_DNA"/>
</dbReference>
<evidence type="ECO:0008006" key="3">
    <source>
        <dbReference type="Google" id="ProtNLM"/>
    </source>
</evidence>
<accession>A0ABX5D602</accession>
<proteinExistence type="predicted"/>
<protein>
    <recommendedName>
        <fullName evidence="3">Conjugal transfer protein TraN</fullName>
    </recommendedName>
</protein>
<comment type="caution">
    <text evidence="1">The sequence shown here is derived from an EMBL/GenBank/DDBJ whole genome shotgun (WGS) entry which is preliminary data.</text>
</comment>
<dbReference type="RefSeq" id="WP_172455796.1">
    <property type="nucleotide sequence ID" value="NZ_NWTN01000026.1"/>
</dbReference>
<evidence type="ECO:0000313" key="2">
    <source>
        <dbReference type="Proteomes" id="UP000238163"/>
    </source>
</evidence>
<keyword evidence="2" id="KW-1185">Reference proteome</keyword>
<gene>
    <name evidence="1" type="ORF">COR51_23605</name>
</gene>
<reference evidence="1 2" key="1">
    <citation type="submission" date="2018-03" db="EMBL/GenBank/DDBJ databases">
        <title>Genetic Diversity and Phenotypic Plasticity of AHL Mediated Quorum Sensing in Environmental Strains of Vibrio mediterranei.</title>
        <authorList>
            <person name="Lantoine F."/>
            <person name="Vouve F."/>
        </authorList>
    </citation>
    <scope>NUCLEOTIDE SEQUENCE [LARGE SCALE GENOMIC DNA]</scope>
    <source>
        <strain evidence="1 2">17LN0615E</strain>
    </source>
</reference>
<name>A0ABX5D602_9VIBR</name>
<evidence type="ECO:0000313" key="1">
    <source>
        <dbReference type="EMBL" id="PRQ65110.1"/>
    </source>
</evidence>
<sequence length="348" mass="39365">CTDTRISETRSCSIGRDIDLDTNYLYECNVERSQVANECEVGRVIDVTQSHNYKCSIGKESFEQSCSDTLIVTVEHFITRKYHPVPYCEYTTSDPLNEYLKDGIYKPKGIILETSYNYGFVRNATRYPHFYEVKKLGGQCNIDVFVAPFSASKQEYTYHSTLITGTNKTRCKGDDVLASDGFCYSKEAIEFTSAIPHCTQGTFSNGKCFQEPAWGEYYSLDPNNAKYILINPNSTGWFDGGMVAYTNNGLAYFMPTNFTKPNIIYELEEISNRGPKIYYKLGNYKGKKYSGSTAYDSYSILVSNTKDPIITDPIYTCNGTQVDPSTRCETINPPTETTITEEWVKTCS</sequence>
<feature type="non-terminal residue" evidence="1">
    <location>
        <position position="1"/>
    </location>
</feature>
<organism evidence="1 2">
    <name type="scientific">Vibrio mediterranei</name>
    <dbReference type="NCBI Taxonomy" id="689"/>
    <lineage>
        <taxon>Bacteria</taxon>
        <taxon>Pseudomonadati</taxon>
        <taxon>Pseudomonadota</taxon>
        <taxon>Gammaproteobacteria</taxon>
        <taxon>Vibrionales</taxon>
        <taxon>Vibrionaceae</taxon>
        <taxon>Vibrio</taxon>
    </lineage>
</organism>
<dbReference type="Proteomes" id="UP000238163">
    <property type="component" value="Unassembled WGS sequence"/>
</dbReference>